<dbReference type="PANTHER" id="PTHR33936:SF24">
    <property type="entry name" value="C2H2-TYPE DOMAIN-CONTAINING PROTEIN"/>
    <property type="match status" value="1"/>
</dbReference>
<reference evidence="3" key="2">
    <citation type="submission" date="2014-07" db="EMBL/GenBank/DDBJ databases">
        <authorList>
            <person name="Hull J."/>
        </authorList>
    </citation>
    <scope>NUCLEOTIDE SEQUENCE</scope>
</reference>
<protein>
    <recommendedName>
        <fullName evidence="2">C2H2-type domain-containing protein</fullName>
    </recommendedName>
</protein>
<dbReference type="PROSITE" id="PS50157">
    <property type="entry name" value="ZINC_FINGER_C2H2_2"/>
    <property type="match status" value="1"/>
</dbReference>
<dbReference type="AlphaFoldDB" id="A0A0A9Y2J7"/>
<dbReference type="SMART" id="SM00355">
    <property type="entry name" value="ZnF_C2H2"/>
    <property type="match status" value="3"/>
</dbReference>
<dbReference type="SUPFAM" id="SSF57667">
    <property type="entry name" value="beta-beta-alpha zinc fingers"/>
    <property type="match status" value="1"/>
</dbReference>
<dbReference type="InterPro" id="IPR013087">
    <property type="entry name" value="Znf_C2H2_type"/>
</dbReference>
<keyword evidence="1" id="KW-0862">Zinc</keyword>
<sequence>MSDTSDSQFRCEQCPKVFANRRNLLQHVRRNHRPSSQLFRCYHCKFESKFKNALQRHIVRHSKPHKPLREKKLHICPLCRLFKCEVRNEMMEHYEEVHEVPLSKRIVSFENSQDFEKWKTGIERAEVCRFTIYSVKERKVVDMRYYRCFRDGIYDPKGKGERRLKSKGSIRIGGICPASMKVVTKKETGVVQVTFIPNHVGHTEEVGRLNLTKVERAEIADKLSQNIPYQVILDEIRTSKRSGLHRIHLTTRQDIANVQSTFKLGKGERGFLHTNDNKIQKIREKVDEILEYLQTDEQADILWNALLPVIPTIKAASSTEDSNFVPASGQVKKVNVLQKMSPQENFYSTKARRAKPQNALLTPTDEEKRATAAALLMTNFNESQKM</sequence>
<keyword evidence="1" id="KW-0479">Metal-binding</keyword>
<feature type="domain" description="C2H2-type" evidence="2">
    <location>
        <begin position="9"/>
        <end position="37"/>
    </location>
</feature>
<dbReference type="GO" id="GO:0008270">
    <property type="term" value="F:zinc ion binding"/>
    <property type="evidence" value="ECO:0007669"/>
    <property type="project" value="UniProtKB-KW"/>
</dbReference>
<dbReference type="EMBL" id="GBHO01019864">
    <property type="protein sequence ID" value="JAG23740.1"/>
    <property type="molecule type" value="Transcribed_RNA"/>
</dbReference>
<evidence type="ECO:0000256" key="1">
    <source>
        <dbReference type="PROSITE-ProRule" id="PRU00042"/>
    </source>
</evidence>
<gene>
    <name evidence="3" type="ORF">CM83_57826</name>
</gene>
<organism evidence="3">
    <name type="scientific">Lygus hesperus</name>
    <name type="common">Western plant bug</name>
    <dbReference type="NCBI Taxonomy" id="30085"/>
    <lineage>
        <taxon>Eukaryota</taxon>
        <taxon>Metazoa</taxon>
        <taxon>Ecdysozoa</taxon>
        <taxon>Arthropoda</taxon>
        <taxon>Hexapoda</taxon>
        <taxon>Insecta</taxon>
        <taxon>Pterygota</taxon>
        <taxon>Neoptera</taxon>
        <taxon>Paraneoptera</taxon>
        <taxon>Hemiptera</taxon>
        <taxon>Heteroptera</taxon>
        <taxon>Panheteroptera</taxon>
        <taxon>Cimicomorpha</taxon>
        <taxon>Miridae</taxon>
        <taxon>Mirini</taxon>
        <taxon>Lygus</taxon>
    </lineage>
</organism>
<proteinExistence type="predicted"/>
<name>A0A0A9Y2J7_LYGHE</name>
<dbReference type="Gene3D" id="3.30.160.60">
    <property type="entry name" value="Classic Zinc Finger"/>
    <property type="match status" value="1"/>
</dbReference>
<dbReference type="PANTHER" id="PTHR33936">
    <property type="entry name" value="PROTEIN CBG17840"/>
    <property type="match status" value="1"/>
</dbReference>
<accession>A0A0A9Y2J7</accession>
<dbReference type="InterPro" id="IPR052797">
    <property type="entry name" value="RegFact_GeneExpr_CellDeath"/>
</dbReference>
<keyword evidence="1" id="KW-0863">Zinc-finger</keyword>
<dbReference type="PROSITE" id="PS00028">
    <property type="entry name" value="ZINC_FINGER_C2H2_1"/>
    <property type="match status" value="1"/>
</dbReference>
<dbReference type="InterPro" id="IPR036236">
    <property type="entry name" value="Znf_C2H2_sf"/>
</dbReference>
<evidence type="ECO:0000259" key="2">
    <source>
        <dbReference type="PROSITE" id="PS50157"/>
    </source>
</evidence>
<reference evidence="3" key="1">
    <citation type="journal article" date="2014" name="PLoS ONE">
        <title>Transcriptome-Based Identification of ABC Transporters in the Western Tarnished Plant Bug Lygus hesperus.</title>
        <authorList>
            <person name="Hull J.J."/>
            <person name="Chaney K."/>
            <person name="Geib S.M."/>
            <person name="Fabrick J.A."/>
            <person name="Brent C.S."/>
            <person name="Walsh D."/>
            <person name="Lavine L.C."/>
        </authorList>
    </citation>
    <scope>NUCLEOTIDE SEQUENCE</scope>
</reference>
<evidence type="ECO:0000313" key="3">
    <source>
        <dbReference type="EMBL" id="JAG23740.1"/>
    </source>
</evidence>